<comment type="caution">
    <text evidence="2">The sequence shown here is derived from an EMBL/GenBank/DDBJ whole genome shotgun (WGS) entry which is preliminary data.</text>
</comment>
<feature type="domain" description="N-acetyltransferase" evidence="1">
    <location>
        <begin position="157"/>
        <end position="286"/>
    </location>
</feature>
<evidence type="ECO:0000259" key="1">
    <source>
        <dbReference type="PROSITE" id="PS51186"/>
    </source>
</evidence>
<dbReference type="PROSITE" id="PS51186">
    <property type="entry name" value="GNAT"/>
    <property type="match status" value="1"/>
</dbReference>
<gene>
    <name evidence="2" type="ORF">GCM10023147_31690</name>
</gene>
<dbReference type="SUPFAM" id="SSF55729">
    <property type="entry name" value="Acyl-CoA N-acyltransferases (Nat)"/>
    <property type="match status" value="1"/>
</dbReference>
<dbReference type="Gene3D" id="3.40.630.30">
    <property type="match status" value="2"/>
</dbReference>
<dbReference type="Proteomes" id="UP001500635">
    <property type="component" value="Unassembled WGS sequence"/>
</dbReference>
<dbReference type="InterPro" id="IPR000182">
    <property type="entry name" value="GNAT_dom"/>
</dbReference>
<dbReference type="CDD" id="cd04301">
    <property type="entry name" value="NAT_SF"/>
    <property type="match status" value="1"/>
</dbReference>
<dbReference type="InterPro" id="IPR013653">
    <property type="entry name" value="GCN5-like_dom"/>
</dbReference>
<accession>A0ABP8JW19</accession>
<proteinExistence type="predicted"/>
<name>A0ABP8JW19_9ACTN</name>
<reference evidence="3" key="1">
    <citation type="journal article" date="2019" name="Int. J. Syst. Evol. Microbiol.">
        <title>The Global Catalogue of Microorganisms (GCM) 10K type strain sequencing project: providing services to taxonomists for standard genome sequencing and annotation.</title>
        <authorList>
            <consortium name="The Broad Institute Genomics Platform"/>
            <consortium name="The Broad Institute Genome Sequencing Center for Infectious Disease"/>
            <person name="Wu L."/>
            <person name="Ma J."/>
        </authorList>
    </citation>
    <scope>NUCLEOTIDE SEQUENCE [LARGE SCALE GENOMIC DNA]</scope>
    <source>
        <strain evidence="3">JCM 17688</strain>
    </source>
</reference>
<protein>
    <submittedName>
        <fullName evidence="2">GNAT family N-acetyltransferase</fullName>
    </submittedName>
</protein>
<sequence>MTTVTSHVLDDPVTASLHGAHSRFRVGTGAVVRYSPPVARFVGFPRRPTAAQWDALAALAEPGEELALRGLETTVPAGWRVRGSIGLVQFDGTGLAVGFGRSEVRAEAATRASGPVGFGRSEVRAEAATRASGPVGFGRSEVRAEAATRASEPARDPGVVVLGPCDVPSILDLVARTRPGPFTPRTIELGTYLGIHDGDRLVAVAGERLHPPGWTEISAVCTDPAYRGRGLATRLIRAVGAGIRDRGEVPFLHTAATNTRAIALYEHLGFTLRSRLDLTFVAPPATASVAPSVAGTGEVR</sequence>
<evidence type="ECO:0000313" key="3">
    <source>
        <dbReference type="Proteomes" id="UP001500635"/>
    </source>
</evidence>
<dbReference type="Pfam" id="PF08445">
    <property type="entry name" value="FR47"/>
    <property type="match status" value="1"/>
</dbReference>
<dbReference type="RefSeq" id="WP_344997685.1">
    <property type="nucleotide sequence ID" value="NZ_BAABFR010000052.1"/>
</dbReference>
<evidence type="ECO:0000313" key="2">
    <source>
        <dbReference type="EMBL" id="GAA4396886.1"/>
    </source>
</evidence>
<organism evidence="2 3">
    <name type="scientific">Tsukamurella soli</name>
    <dbReference type="NCBI Taxonomy" id="644556"/>
    <lineage>
        <taxon>Bacteria</taxon>
        <taxon>Bacillati</taxon>
        <taxon>Actinomycetota</taxon>
        <taxon>Actinomycetes</taxon>
        <taxon>Mycobacteriales</taxon>
        <taxon>Tsukamurellaceae</taxon>
        <taxon>Tsukamurella</taxon>
    </lineage>
</organism>
<dbReference type="EMBL" id="BAABFR010000052">
    <property type="protein sequence ID" value="GAA4396886.1"/>
    <property type="molecule type" value="Genomic_DNA"/>
</dbReference>
<dbReference type="InterPro" id="IPR016181">
    <property type="entry name" value="Acyl_CoA_acyltransferase"/>
</dbReference>
<keyword evidence="3" id="KW-1185">Reference proteome</keyword>